<feature type="compositionally biased region" description="Basic and acidic residues" evidence="2">
    <location>
        <begin position="493"/>
        <end position="509"/>
    </location>
</feature>
<name>A0A1Q9CYF3_SYMMI</name>
<dbReference type="InterPro" id="IPR052886">
    <property type="entry name" value="LCS_TC/CRSF"/>
</dbReference>
<feature type="compositionally biased region" description="Basic and acidic residues" evidence="2">
    <location>
        <begin position="730"/>
        <end position="744"/>
    </location>
</feature>
<protein>
    <submittedName>
        <fullName evidence="3">Sperm acrosomal protein FSA-ACR.1</fullName>
    </submittedName>
</protein>
<feature type="compositionally biased region" description="Low complexity" evidence="2">
    <location>
        <begin position="382"/>
        <end position="394"/>
    </location>
</feature>
<dbReference type="CDD" id="cd22961">
    <property type="entry name" value="DD_TEX55-like"/>
    <property type="match status" value="2"/>
</dbReference>
<evidence type="ECO:0000313" key="4">
    <source>
        <dbReference type="Proteomes" id="UP000186817"/>
    </source>
</evidence>
<feature type="compositionally biased region" description="Low complexity" evidence="2">
    <location>
        <begin position="512"/>
        <end position="524"/>
    </location>
</feature>
<keyword evidence="1" id="KW-0175">Coiled coil</keyword>
<feature type="region of interest" description="Disordered" evidence="2">
    <location>
        <begin position="166"/>
        <end position="752"/>
    </location>
</feature>
<sequence length="2369" mass="253706">MEVNLLSKSGIPNDAILSIRAGSMRRQAQLDSGRLPFKFPVELMKENPLRVDILQQVGTGHLVTKPGESQRYKVTFGDSEAEVELEVKKADGDAVAKSSDESKRNQDPAASAKGAKEYLDNHDVLRVVQAVLQAVIKEKPDDPYRFMAKLFMNGYIAGGAAESATQEAPKAVPAPEPVTEAKPQETMAEAPKAEPVAEAPAPAQEAKPEEPAAEAPKAESATEAKPKKCTKGVEAPKTEEAAAEVPKTEEPAAEAPKAEEAAGEVPKTEEPAAEAPKVEEAAAEAPKTEQPVAEPPKVEEPAAEAPKAEEAAAEVPKTEEPAAEAPKVEEAAAEAPKTEQPAAEAPKVEEPAAAPKAEEAAAEVPKTEEPAAEAPKVEEAAAEAPKTEQPVAEAPKVEEPAAEAPKAEEAAAEVPTTEEPAAEAPKVEEAAAEAPKTEQPVTEAPKVEEPAAEAPKAEEAAAEVPKTEEPAAEAPKVEEAAAEAPKTEQPAAEEPKIEEPAAEAPKAEEAAAEVPKTAEPAAEAPKVEEAAAEVPKTEEPKAEEAVAEAPRAEEPAAEAPKAEEAAAEAPKTEEPAAEAPKAEEAAAEAPKTEEAAAEAPKAEEAAAEAPKAEEPAAETPKAEEAAAEAPKTEEPSAEAPKTEEAAAEMPKTEEAAAEAPNAEEAAAAVAPKTEEPAAEAPKAEEAAAEAPKAEEPAAEAPKAEEAAAEAPKAEEPAAAPKAEEAAAEAPKAEEPAAEAPKAEEAASGAEAPKRIRDGDFVFSSMIVTRRYQKRPLHSASPAAAPLMRNFLCSAQFPMWGHGLLQKPALQCGTPPWARHGECAVLKAHSPSHQAGLGCPITLPNTAGSVLAGKAAYLLHGHGIVMVRFELAYTVLVTDTFGLSEDVLVSIRYGTTRRQAPLESVLRPAIFYLAATPAEEGTLVFTSEALESAATPFRTYLLVWAGENVTSKIVILEIPRNEEARLADKLFHIVDKRIRNALRRQGGHNTTAECQPTVQEGEENPRQAEDVDANAMPTPSMRRGAMTTERVRMENREEDAARGIKEQPVDSDTPPDWGGETDEEDPPTSPTSPAKYPDTNAKNLAGKAGGYSLGTWHEIRDHVQRSYLILWEAEFGQLGDLERSGQPVLAAGALLLMCWTMMGIRPAKELPIPTKDSAASAKDYLEQNGLLKYVQSLLHAVIQDKPQDPLHGLKQWGSVEFQLAFAYMIEQLTAAKSCLQVRSLCEGPFPTDQCSAPKPPHKRHAAVVLSLHDSCSESAPFVTESLGQMLPRQPLLEAPAPEEEPPALPQHPAGQMAAAPAFSEARKEEAESSRAAPPTSVQREAEHLVAGEAVPEQASAAKLRQSQEDFGTQAQDAEDPAAAIQRQRLEELDQRIGSKLGMKFGPLQEQSDQGADVKQSILKALADASESGDLGMVLSAVGVDKSRSRIQALLEKSAETGELEAALKRTMDTKDVAVACIKIFLMCDLDKLKGHLRDVLLDANESGQVLDILAQQSGRISRPEKPEATEEIEKLKANLKSLLLDANESGRVLAVLQEPMSAEKAEEAGAQKALEEEMEHLKQRMKAALFDADPSAVLQALEKTKRMGQPDAAGGPEAKTAAPALPRATHELVNAQAKMQEGLRNGLLQQGLEKVMQKGDVKEAKDRLRETMNESAEREGLVLKADSIALEELSAIKGRMKDVMMKAAETGTLAKELEKLLESVAAERPPGLPGQSDLEALGEKLRGVLEEASDTGKLEEALRLLREEQEETMKNAPKDDLEAVRSNLCTVVEAVDSGKLAAALDALRSYGEPQPSSAAASDQIAVIKAKFRRLLKEALESGMLAAKVPAPPQGEPPHEMEIMKAHLREVRLCNMRQSALEINGTCITQWRWQRARERYEQCGQLAEALASARSLEGAEQRGADVEATAVKLRGVLAEAALCGRLEETLKALQKDDGSLAEPLPAEAAAGKAPEVAPEVNPMAWQCSPKFDQALEEMSEWFKDAGEVESKADSSDFEHGSLLPAKNQSNQEEATMEESLQTQSSGQMEDQHAKPGAKPSSQDFTQAREVANHIYSTAKAVLEQSHHEFLQLLTSIDRKNPEQNEQVAHCSQSIEIMSPVSTDAGTAGTADIELQSVASDRQSEGSTSESKQWKRSIKTKRGSRSSIPCSPVSPGLVTRASCCLYGKQEKLHEKRYDSLGSGEEKIETMDKTDKTDKTKLSFMMKDTDMISVKKVDSKPRSGASSVASDDCKKTSPKDVGRVRLRITPQHFSPLGTAFRDVQVDFLPMSFSIRALDFEGYAWTAHSNTLPGCLAMDRCKYKIDPSGKDVVITLFGADETQSWKGMTRLELTRPYDFPEQTQPGEAELKNPKVMTPTKAKSTRTPSLKNNFI</sequence>
<feature type="compositionally biased region" description="Basic and acidic residues" evidence="2">
    <location>
        <begin position="296"/>
        <end position="330"/>
    </location>
</feature>
<feature type="coiled-coil region" evidence="1">
    <location>
        <begin position="1504"/>
        <end position="1570"/>
    </location>
</feature>
<feature type="compositionally biased region" description="Low complexity" evidence="2">
    <location>
        <begin position="482"/>
        <end position="492"/>
    </location>
</feature>
<feature type="region of interest" description="Disordered" evidence="2">
    <location>
        <begin position="2212"/>
        <end position="2232"/>
    </location>
</feature>
<feature type="compositionally biased region" description="Basic and acidic residues" evidence="2">
    <location>
        <begin position="91"/>
        <end position="106"/>
    </location>
</feature>
<feature type="region of interest" description="Disordered" evidence="2">
    <location>
        <begin position="1277"/>
        <end position="1359"/>
    </location>
</feature>
<dbReference type="PANTHER" id="PTHR23261:SF77">
    <property type="entry name" value="GROUND-LIKE DOMAIN-CONTAINING PROTEIN"/>
    <property type="match status" value="1"/>
</dbReference>
<dbReference type="PANTHER" id="PTHR23261">
    <property type="entry name" value="GROUNDHOG-RELATED"/>
    <property type="match status" value="1"/>
</dbReference>
<evidence type="ECO:0000256" key="1">
    <source>
        <dbReference type="SAM" id="Coils"/>
    </source>
</evidence>
<feature type="region of interest" description="Disordered" evidence="2">
    <location>
        <begin position="983"/>
        <end position="1082"/>
    </location>
</feature>
<accession>A0A1Q9CYF3</accession>
<reference evidence="3 4" key="1">
    <citation type="submission" date="2016-02" db="EMBL/GenBank/DDBJ databases">
        <title>Genome analysis of coral dinoflagellate symbionts highlights evolutionary adaptations to a symbiotic lifestyle.</title>
        <authorList>
            <person name="Aranda M."/>
            <person name="Li Y."/>
            <person name="Liew Y.J."/>
            <person name="Baumgarten S."/>
            <person name="Simakov O."/>
            <person name="Wilson M."/>
            <person name="Piel J."/>
            <person name="Ashoor H."/>
            <person name="Bougouffa S."/>
            <person name="Bajic V.B."/>
            <person name="Ryu T."/>
            <person name="Ravasi T."/>
            <person name="Bayer T."/>
            <person name="Micklem G."/>
            <person name="Kim H."/>
            <person name="Bhak J."/>
            <person name="Lajeunesse T.C."/>
            <person name="Voolstra C.R."/>
        </authorList>
    </citation>
    <scope>NUCLEOTIDE SEQUENCE [LARGE SCALE GENOMIC DNA]</scope>
    <source>
        <strain evidence="3 4">CCMP2467</strain>
    </source>
</reference>
<dbReference type="EMBL" id="LSRX01000835">
    <property type="protein sequence ID" value="OLP87946.1"/>
    <property type="molecule type" value="Genomic_DNA"/>
</dbReference>
<feature type="compositionally biased region" description="Basic and acidic residues" evidence="2">
    <location>
        <begin position="1984"/>
        <end position="1997"/>
    </location>
</feature>
<dbReference type="OMA" id="PHEMEIM"/>
<feature type="region of interest" description="Disordered" evidence="2">
    <location>
        <begin position="91"/>
        <end position="115"/>
    </location>
</feature>
<feature type="compositionally biased region" description="Basic and acidic residues" evidence="2">
    <location>
        <begin position="365"/>
        <end position="379"/>
    </location>
</feature>
<feature type="compositionally biased region" description="Basic and acidic residues" evidence="2">
    <location>
        <begin position="681"/>
        <end position="715"/>
    </location>
</feature>
<feature type="compositionally biased region" description="Polar residues" evidence="2">
    <location>
        <begin position="2114"/>
        <end position="2128"/>
    </location>
</feature>
<keyword evidence="4" id="KW-1185">Reference proteome</keyword>
<feature type="compositionally biased region" description="Low complexity" evidence="2">
    <location>
        <begin position="657"/>
        <end position="671"/>
    </location>
</feature>
<organism evidence="3 4">
    <name type="scientific">Symbiodinium microadriaticum</name>
    <name type="common">Dinoflagellate</name>
    <name type="synonym">Zooxanthella microadriatica</name>
    <dbReference type="NCBI Taxonomy" id="2951"/>
    <lineage>
        <taxon>Eukaryota</taxon>
        <taxon>Sar</taxon>
        <taxon>Alveolata</taxon>
        <taxon>Dinophyceae</taxon>
        <taxon>Suessiales</taxon>
        <taxon>Symbiodiniaceae</taxon>
        <taxon>Symbiodinium</taxon>
    </lineage>
</organism>
<feature type="compositionally biased region" description="Basic residues" evidence="2">
    <location>
        <begin position="2131"/>
        <end position="2141"/>
    </location>
</feature>
<feature type="compositionally biased region" description="Basic and acidic residues" evidence="2">
    <location>
        <begin position="234"/>
        <end position="280"/>
    </location>
</feature>
<proteinExistence type="predicted"/>
<feature type="compositionally biased region" description="Basic and acidic residues" evidence="2">
    <location>
        <begin position="445"/>
        <end position="479"/>
    </location>
</feature>
<feature type="compositionally biased region" description="Low complexity" evidence="2">
    <location>
        <begin position="333"/>
        <end position="355"/>
    </location>
</feature>
<feature type="compositionally biased region" description="Polar residues" evidence="2">
    <location>
        <begin position="2004"/>
        <end position="2026"/>
    </location>
</feature>
<feature type="compositionally biased region" description="Low complexity" evidence="2">
    <location>
        <begin position="167"/>
        <end position="181"/>
    </location>
</feature>
<comment type="caution">
    <text evidence="3">The sequence shown here is derived from an EMBL/GenBank/DDBJ whole genome shotgun (WGS) entry which is preliminary data.</text>
</comment>
<dbReference type="OrthoDB" id="439855at2759"/>
<feature type="compositionally biased region" description="Low complexity" evidence="2">
    <location>
        <begin position="283"/>
        <end position="292"/>
    </location>
</feature>
<feature type="region of interest" description="Disordered" evidence="2">
    <location>
        <begin position="2114"/>
        <end position="2150"/>
    </location>
</feature>
<feature type="compositionally biased region" description="Low complexity" evidence="2">
    <location>
        <begin position="188"/>
        <end position="205"/>
    </location>
</feature>
<feature type="compositionally biased region" description="Basic and acidic residues" evidence="2">
    <location>
        <begin position="525"/>
        <end position="654"/>
    </location>
</feature>
<evidence type="ECO:0000256" key="2">
    <source>
        <dbReference type="SAM" id="MobiDB-lite"/>
    </source>
</evidence>
<feature type="compositionally biased region" description="Polar residues" evidence="2">
    <location>
        <begin position="986"/>
        <end position="997"/>
    </location>
</feature>
<feature type="compositionally biased region" description="Low complexity" evidence="2">
    <location>
        <begin position="432"/>
        <end position="444"/>
    </location>
</feature>
<feature type="compositionally biased region" description="Basic and acidic residues" evidence="2">
    <location>
        <begin position="1028"/>
        <end position="1047"/>
    </location>
</feature>
<feature type="compositionally biased region" description="Low complexity" evidence="2">
    <location>
        <begin position="412"/>
        <end position="424"/>
    </location>
</feature>
<feature type="region of interest" description="Disordered" evidence="2">
    <location>
        <begin position="1984"/>
        <end position="2040"/>
    </location>
</feature>
<feature type="compositionally biased region" description="Basic and acidic residues" evidence="2">
    <location>
        <begin position="206"/>
        <end position="226"/>
    </location>
</feature>
<gene>
    <name evidence="3" type="ORF">AK812_SmicGene30808</name>
</gene>
<feature type="region of interest" description="Disordered" evidence="2">
    <location>
        <begin position="2332"/>
        <end position="2369"/>
    </location>
</feature>
<evidence type="ECO:0000313" key="3">
    <source>
        <dbReference type="EMBL" id="OLP87946.1"/>
    </source>
</evidence>
<feature type="compositionally biased region" description="Basic and acidic residues" evidence="2">
    <location>
        <begin position="395"/>
        <end position="409"/>
    </location>
</feature>
<feature type="compositionally biased region" description="Polar residues" evidence="2">
    <location>
        <begin position="2355"/>
        <end position="2369"/>
    </location>
</feature>
<dbReference type="Proteomes" id="UP000186817">
    <property type="component" value="Unassembled WGS sequence"/>
</dbReference>